<keyword evidence="3" id="KW-1185">Reference proteome</keyword>
<dbReference type="CDD" id="cd03454">
    <property type="entry name" value="YdeM"/>
    <property type="match status" value="1"/>
</dbReference>
<name>A0ABW0NF36_9BURK</name>
<dbReference type="InterPro" id="IPR002539">
    <property type="entry name" value="MaoC-like_dom"/>
</dbReference>
<dbReference type="PANTHER" id="PTHR43664">
    <property type="entry name" value="MONOAMINE OXIDASE-RELATED"/>
    <property type="match status" value="1"/>
</dbReference>
<dbReference type="EMBL" id="JBHSMF010000009">
    <property type="protein sequence ID" value="MFC5499261.1"/>
    <property type="molecule type" value="Genomic_DNA"/>
</dbReference>
<dbReference type="InterPro" id="IPR029069">
    <property type="entry name" value="HotDog_dom_sf"/>
</dbReference>
<proteinExistence type="predicted"/>
<gene>
    <name evidence="2" type="ORF">ACFPOE_17075</name>
</gene>
<dbReference type="PANTHER" id="PTHR43664:SF1">
    <property type="entry name" value="BETA-METHYLMALYL-COA DEHYDRATASE"/>
    <property type="match status" value="1"/>
</dbReference>
<evidence type="ECO:0000313" key="3">
    <source>
        <dbReference type="Proteomes" id="UP001596037"/>
    </source>
</evidence>
<organism evidence="2 3">
    <name type="scientific">Caenimonas terrae</name>
    <dbReference type="NCBI Taxonomy" id="696074"/>
    <lineage>
        <taxon>Bacteria</taxon>
        <taxon>Pseudomonadati</taxon>
        <taxon>Pseudomonadota</taxon>
        <taxon>Betaproteobacteria</taxon>
        <taxon>Burkholderiales</taxon>
        <taxon>Comamonadaceae</taxon>
        <taxon>Caenimonas</taxon>
    </lineage>
</organism>
<dbReference type="Gene3D" id="3.10.129.10">
    <property type="entry name" value="Hotdog Thioesterase"/>
    <property type="match status" value="1"/>
</dbReference>
<evidence type="ECO:0000259" key="1">
    <source>
        <dbReference type="Pfam" id="PF01575"/>
    </source>
</evidence>
<evidence type="ECO:0000313" key="2">
    <source>
        <dbReference type="EMBL" id="MFC5499261.1"/>
    </source>
</evidence>
<sequence length="169" mass="18636">MRFTSGCSKSKAFMLSRRYFEDFKVGEIWESPPVVVTAEEIVAFAREFDPQPMHTDAARAADGPFKALVASGWHVTAISWREFHRAGGYGSTPVVGLGADELRWHRPVKAGDAVRVRREVIELRLSASNPAQGIVRTRVSMRNQSDEVVMTLLSAGRVPSRLAADGGHE</sequence>
<reference evidence="3" key="1">
    <citation type="journal article" date="2019" name="Int. J. Syst. Evol. Microbiol.">
        <title>The Global Catalogue of Microorganisms (GCM) 10K type strain sequencing project: providing services to taxonomists for standard genome sequencing and annotation.</title>
        <authorList>
            <consortium name="The Broad Institute Genomics Platform"/>
            <consortium name="The Broad Institute Genome Sequencing Center for Infectious Disease"/>
            <person name="Wu L."/>
            <person name="Ma J."/>
        </authorList>
    </citation>
    <scope>NUCLEOTIDE SEQUENCE [LARGE SCALE GENOMIC DNA]</scope>
    <source>
        <strain evidence="3">CCUG 57401</strain>
    </source>
</reference>
<dbReference type="Pfam" id="PF01575">
    <property type="entry name" value="MaoC_dehydratas"/>
    <property type="match status" value="1"/>
</dbReference>
<protein>
    <submittedName>
        <fullName evidence="2">MaoC family dehydratase</fullName>
    </submittedName>
</protein>
<dbReference type="Proteomes" id="UP001596037">
    <property type="component" value="Unassembled WGS sequence"/>
</dbReference>
<feature type="domain" description="MaoC-like" evidence="1">
    <location>
        <begin position="31"/>
        <end position="132"/>
    </location>
</feature>
<dbReference type="SUPFAM" id="SSF54637">
    <property type="entry name" value="Thioesterase/thiol ester dehydrase-isomerase"/>
    <property type="match status" value="1"/>
</dbReference>
<dbReference type="RefSeq" id="WP_376851466.1">
    <property type="nucleotide sequence ID" value="NZ_JBHSMF010000009.1"/>
</dbReference>
<comment type="caution">
    <text evidence="2">The sequence shown here is derived from an EMBL/GenBank/DDBJ whole genome shotgun (WGS) entry which is preliminary data.</text>
</comment>
<accession>A0ABW0NF36</accession>
<dbReference type="InterPro" id="IPR052342">
    <property type="entry name" value="MCH/BMMD"/>
</dbReference>